<evidence type="ECO:0000313" key="1">
    <source>
        <dbReference type="EMBL" id="AYV45058.1"/>
    </source>
</evidence>
<keyword evidence="4" id="KW-1185">Reference proteome</keyword>
<reference evidence="1 4" key="2">
    <citation type="submission" date="2018-01" db="EMBL/GenBank/DDBJ databases">
        <title>Complete genome sequence of Caulobacter flavus RHGG3.</title>
        <authorList>
            <person name="Yang E."/>
        </authorList>
    </citation>
    <scope>NUCLEOTIDE SEQUENCE [LARGE SCALE GENOMIC DNA]</scope>
    <source>
        <strain evidence="1 4">RHGG3</strain>
    </source>
</reference>
<name>A0A2N5CZM8_9CAUL</name>
<dbReference type="EMBL" id="PJRQ01000008">
    <property type="protein sequence ID" value="PLR19260.1"/>
    <property type="molecule type" value="Genomic_DNA"/>
</dbReference>
<dbReference type="Proteomes" id="UP000281192">
    <property type="component" value="Chromosome"/>
</dbReference>
<evidence type="ECO:0000313" key="4">
    <source>
        <dbReference type="Proteomes" id="UP000281192"/>
    </source>
</evidence>
<reference evidence="2 3" key="1">
    <citation type="submission" date="2017-12" db="EMBL/GenBank/DDBJ databases">
        <title>The genome sequence of Caulobacter flavus CGMCC1 15093.</title>
        <authorList>
            <person name="Gao J."/>
            <person name="Mao X."/>
            <person name="Sun J."/>
        </authorList>
    </citation>
    <scope>NUCLEOTIDE SEQUENCE [LARGE SCALE GENOMIC DNA]</scope>
    <source>
        <strain evidence="2 3">CGMCC1 15093</strain>
    </source>
</reference>
<dbReference type="KEGG" id="cfh:C1707_01680"/>
<dbReference type="OrthoDB" id="7620423at2"/>
<organism evidence="2 3">
    <name type="scientific">Caulobacter flavus</name>
    <dbReference type="NCBI Taxonomy" id="1679497"/>
    <lineage>
        <taxon>Bacteria</taxon>
        <taxon>Pseudomonadati</taxon>
        <taxon>Pseudomonadota</taxon>
        <taxon>Alphaproteobacteria</taxon>
        <taxon>Caulobacterales</taxon>
        <taxon>Caulobacteraceae</taxon>
        <taxon>Caulobacter</taxon>
    </lineage>
</organism>
<evidence type="ECO:0000313" key="3">
    <source>
        <dbReference type="Proteomes" id="UP000234483"/>
    </source>
</evidence>
<sequence>MSDELDHLIQVMRRQPRARLDGLEGRVWARIDAQRQPVGASALLTPLRAAAVVAALGIGMIGGNIASTSTASRPVEIAAFSVDASLAPSTLLDGR</sequence>
<dbReference type="AlphaFoldDB" id="A0A2N5CZM8"/>
<evidence type="ECO:0000313" key="2">
    <source>
        <dbReference type="EMBL" id="PLR19260.1"/>
    </source>
</evidence>
<dbReference type="EMBL" id="CP026100">
    <property type="protein sequence ID" value="AYV45058.1"/>
    <property type="molecule type" value="Genomic_DNA"/>
</dbReference>
<dbReference type="RefSeq" id="WP_101711820.1">
    <property type="nucleotide sequence ID" value="NZ_CP026100.1"/>
</dbReference>
<proteinExistence type="predicted"/>
<gene>
    <name evidence="1" type="ORF">C1707_01680</name>
    <name evidence="2" type="ORF">CFHF_04490</name>
</gene>
<accession>A0A2N5CZM8</accession>
<dbReference type="Proteomes" id="UP000234483">
    <property type="component" value="Unassembled WGS sequence"/>
</dbReference>
<protein>
    <recommendedName>
        <fullName evidence="5">Anti-sigma factor</fullName>
    </recommendedName>
</protein>
<evidence type="ECO:0008006" key="5">
    <source>
        <dbReference type="Google" id="ProtNLM"/>
    </source>
</evidence>